<feature type="transmembrane region" description="Helical" evidence="2">
    <location>
        <begin position="68"/>
        <end position="87"/>
    </location>
</feature>
<feature type="region of interest" description="Disordered" evidence="1">
    <location>
        <begin position="19"/>
        <end position="60"/>
    </location>
</feature>
<keyword evidence="2" id="KW-0472">Membrane</keyword>
<dbReference type="HOGENOM" id="CLU_1360924_0_0_1"/>
<organism evidence="3 4">
    <name type="scientific">Plicaturopsis crispa FD-325 SS-3</name>
    <dbReference type="NCBI Taxonomy" id="944288"/>
    <lineage>
        <taxon>Eukaryota</taxon>
        <taxon>Fungi</taxon>
        <taxon>Dikarya</taxon>
        <taxon>Basidiomycota</taxon>
        <taxon>Agaricomycotina</taxon>
        <taxon>Agaricomycetes</taxon>
        <taxon>Agaricomycetidae</taxon>
        <taxon>Amylocorticiales</taxon>
        <taxon>Amylocorticiaceae</taxon>
        <taxon>Plicatura</taxon>
        <taxon>Plicaturopsis crispa</taxon>
    </lineage>
</organism>
<evidence type="ECO:0000313" key="3">
    <source>
        <dbReference type="EMBL" id="KII84001.1"/>
    </source>
</evidence>
<evidence type="ECO:0000256" key="2">
    <source>
        <dbReference type="SAM" id="Phobius"/>
    </source>
</evidence>
<dbReference type="Proteomes" id="UP000053263">
    <property type="component" value="Unassembled WGS sequence"/>
</dbReference>
<feature type="compositionally biased region" description="Gly residues" evidence="1">
    <location>
        <begin position="166"/>
        <end position="179"/>
    </location>
</feature>
<sequence length="201" mass="21594">MTLCFDKVHGRVFGLAEDEVSSFADNDEEEEGKGKGNEEDKGNEEEGEEGEENDLVDIAPGSSRPRRVIGTVLLLTAIALLLLAYLVRYPPPFLQRLASSPILTLKRLSPPRILNRLNAIGPFRVREARLVRWAQEDMGLLGGELGEEDVMVNGADAGDELDIDGGKGMGKGKGGGVGKGEQIPLKPTPWAGVRGYGTAAR</sequence>
<reference evidence="3 4" key="1">
    <citation type="submission" date="2014-06" db="EMBL/GenBank/DDBJ databases">
        <title>Evolutionary Origins and Diversification of the Mycorrhizal Mutualists.</title>
        <authorList>
            <consortium name="DOE Joint Genome Institute"/>
            <consortium name="Mycorrhizal Genomics Consortium"/>
            <person name="Kohler A."/>
            <person name="Kuo A."/>
            <person name="Nagy L.G."/>
            <person name="Floudas D."/>
            <person name="Copeland A."/>
            <person name="Barry K.W."/>
            <person name="Cichocki N."/>
            <person name="Veneault-Fourrey C."/>
            <person name="LaButti K."/>
            <person name="Lindquist E.A."/>
            <person name="Lipzen A."/>
            <person name="Lundell T."/>
            <person name="Morin E."/>
            <person name="Murat C."/>
            <person name="Riley R."/>
            <person name="Ohm R."/>
            <person name="Sun H."/>
            <person name="Tunlid A."/>
            <person name="Henrissat B."/>
            <person name="Grigoriev I.V."/>
            <person name="Hibbett D.S."/>
            <person name="Martin F."/>
        </authorList>
    </citation>
    <scope>NUCLEOTIDE SEQUENCE [LARGE SCALE GENOMIC DNA]</scope>
    <source>
        <strain evidence="3 4">FD-325 SS-3</strain>
    </source>
</reference>
<dbReference type="AlphaFoldDB" id="A0A0C9SKM6"/>
<proteinExistence type="predicted"/>
<evidence type="ECO:0000313" key="4">
    <source>
        <dbReference type="Proteomes" id="UP000053263"/>
    </source>
</evidence>
<gene>
    <name evidence="3" type="ORF">PLICRDRAFT_46792</name>
</gene>
<feature type="compositionally biased region" description="Acidic residues" evidence="1">
    <location>
        <begin position="19"/>
        <end position="31"/>
    </location>
</feature>
<name>A0A0C9SKM6_PLICR</name>
<protein>
    <submittedName>
        <fullName evidence="3">Uncharacterized protein</fullName>
    </submittedName>
</protein>
<dbReference type="EMBL" id="KN832573">
    <property type="protein sequence ID" value="KII84001.1"/>
    <property type="molecule type" value="Genomic_DNA"/>
</dbReference>
<evidence type="ECO:0000256" key="1">
    <source>
        <dbReference type="SAM" id="MobiDB-lite"/>
    </source>
</evidence>
<keyword evidence="2" id="KW-1133">Transmembrane helix</keyword>
<feature type="region of interest" description="Disordered" evidence="1">
    <location>
        <begin position="162"/>
        <end position="201"/>
    </location>
</feature>
<keyword evidence="4" id="KW-1185">Reference proteome</keyword>
<keyword evidence="2" id="KW-0812">Transmembrane</keyword>
<feature type="compositionally biased region" description="Acidic residues" evidence="1">
    <location>
        <begin position="41"/>
        <end position="55"/>
    </location>
</feature>
<accession>A0A0C9SKM6</accession>